<dbReference type="Proteomes" id="UP000041254">
    <property type="component" value="Unassembled WGS sequence"/>
</dbReference>
<evidence type="ECO:0000256" key="1">
    <source>
        <dbReference type="SAM" id="MobiDB-lite"/>
    </source>
</evidence>
<dbReference type="VEuPathDB" id="CryptoDB:Vbra_4368"/>
<feature type="region of interest" description="Disordered" evidence="1">
    <location>
        <begin position="67"/>
        <end position="104"/>
    </location>
</feature>
<dbReference type="InParanoid" id="A0A0G4FA67"/>
<keyword evidence="3" id="KW-1185">Reference proteome</keyword>
<dbReference type="AlphaFoldDB" id="A0A0G4FA67"/>
<accession>A0A0G4FA67</accession>
<gene>
    <name evidence="2" type="ORF">Vbra_4368</name>
</gene>
<name>A0A0G4FA67_VITBC</name>
<reference evidence="2 3" key="1">
    <citation type="submission" date="2014-11" db="EMBL/GenBank/DDBJ databases">
        <authorList>
            <person name="Zhu J."/>
            <person name="Qi W."/>
            <person name="Song R."/>
        </authorList>
    </citation>
    <scope>NUCLEOTIDE SEQUENCE [LARGE SCALE GENOMIC DNA]</scope>
</reference>
<organism evidence="2 3">
    <name type="scientific">Vitrella brassicaformis (strain CCMP3155)</name>
    <dbReference type="NCBI Taxonomy" id="1169540"/>
    <lineage>
        <taxon>Eukaryota</taxon>
        <taxon>Sar</taxon>
        <taxon>Alveolata</taxon>
        <taxon>Colpodellida</taxon>
        <taxon>Vitrellaceae</taxon>
        <taxon>Vitrella</taxon>
    </lineage>
</organism>
<evidence type="ECO:0000313" key="3">
    <source>
        <dbReference type="Proteomes" id="UP000041254"/>
    </source>
</evidence>
<feature type="compositionally biased region" description="Polar residues" evidence="1">
    <location>
        <begin position="208"/>
        <end position="218"/>
    </location>
</feature>
<proteinExistence type="predicted"/>
<feature type="region of interest" description="Disordered" evidence="1">
    <location>
        <begin position="151"/>
        <end position="218"/>
    </location>
</feature>
<sequence length="218" mass="23694">MAESENPTEKSEVPSSLPLDKRALHALALLRRKGSLHDASGNSMVSKHGLVRQKTGELVVQIDCVTSKADGGDSDSSGKMEAVKSPKGGTLHKTPTYRTDRTDYTVDISESGPRGAHLHIEDHQNDMDGLADEQQWNHVSEQTVSAILKLEAPADGSKDIGTRQQHQPQQNAASDANPPLERKGVQDNDMKAKDKELLSCCRKEARQQRNNGVRATAA</sequence>
<feature type="compositionally biased region" description="Polar residues" evidence="1">
    <location>
        <begin position="162"/>
        <end position="174"/>
    </location>
</feature>
<dbReference type="EMBL" id="CDMY01000395">
    <property type="protein sequence ID" value="CEM09771.1"/>
    <property type="molecule type" value="Genomic_DNA"/>
</dbReference>
<feature type="region of interest" description="Disordered" evidence="1">
    <location>
        <begin position="1"/>
        <end position="20"/>
    </location>
</feature>
<protein>
    <submittedName>
        <fullName evidence="2">Uncharacterized protein</fullName>
    </submittedName>
</protein>
<evidence type="ECO:0000313" key="2">
    <source>
        <dbReference type="EMBL" id="CEM09771.1"/>
    </source>
</evidence>
<feature type="compositionally biased region" description="Basic and acidic residues" evidence="1">
    <location>
        <begin position="180"/>
        <end position="207"/>
    </location>
</feature>